<reference evidence="2 3" key="1">
    <citation type="journal article" date="2019" name="Nat. Ecol. Evol.">
        <title>Megaphylogeny resolves global patterns of mushroom evolution.</title>
        <authorList>
            <person name="Varga T."/>
            <person name="Krizsan K."/>
            <person name="Foldi C."/>
            <person name="Dima B."/>
            <person name="Sanchez-Garcia M."/>
            <person name="Sanchez-Ramirez S."/>
            <person name="Szollosi G.J."/>
            <person name="Szarkandi J.G."/>
            <person name="Papp V."/>
            <person name="Albert L."/>
            <person name="Andreopoulos W."/>
            <person name="Angelini C."/>
            <person name="Antonin V."/>
            <person name="Barry K.W."/>
            <person name="Bougher N.L."/>
            <person name="Buchanan P."/>
            <person name="Buyck B."/>
            <person name="Bense V."/>
            <person name="Catcheside P."/>
            <person name="Chovatia M."/>
            <person name="Cooper J."/>
            <person name="Damon W."/>
            <person name="Desjardin D."/>
            <person name="Finy P."/>
            <person name="Geml J."/>
            <person name="Haridas S."/>
            <person name="Hughes K."/>
            <person name="Justo A."/>
            <person name="Karasinski D."/>
            <person name="Kautmanova I."/>
            <person name="Kiss B."/>
            <person name="Kocsube S."/>
            <person name="Kotiranta H."/>
            <person name="LaButti K.M."/>
            <person name="Lechner B.E."/>
            <person name="Liimatainen K."/>
            <person name="Lipzen A."/>
            <person name="Lukacs Z."/>
            <person name="Mihaltcheva S."/>
            <person name="Morgado L.N."/>
            <person name="Niskanen T."/>
            <person name="Noordeloos M.E."/>
            <person name="Ohm R.A."/>
            <person name="Ortiz-Santana B."/>
            <person name="Ovrebo C."/>
            <person name="Racz N."/>
            <person name="Riley R."/>
            <person name="Savchenko A."/>
            <person name="Shiryaev A."/>
            <person name="Soop K."/>
            <person name="Spirin V."/>
            <person name="Szebenyi C."/>
            <person name="Tomsovsky M."/>
            <person name="Tulloss R.E."/>
            <person name="Uehling J."/>
            <person name="Grigoriev I.V."/>
            <person name="Vagvolgyi C."/>
            <person name="Papp T."/>
            <person name="Martin F.M."/>
            <person name="Miettinen O."/>
            <person name="Hibbett D.S."/>
            <person name="Nagy L.G."/>
        </authorList>
    </citation>
    <scope>NUCLEOTIDE SEQUENCE [LARGE SCALE GENOMIC DNA]</scope>
    <source>
        <strain evidence="2 3">FP101781</strain>
    </source>
</reference>
<gene>
    <name evidence="2" type="ORF">FA13DRAFT_1738956</name>
</gene>
<dbReference type="AlphaFoldDB" id="A0A4Y7SU43"/>
<evidence type="ECO:0000313" key="2">
    <source>
        <dbReference type="EMBL" id="TEB24779.1"/>
    </source>
</evidence>
<feature type="transmembrane region" description="Helical" evidence="1">
    <location>
        <begin position="16"/>
        <end position="38"/>
    </location>
</feature>
<organism evidence="2 3">
    <name type="scientific">Coprinellus micaceus</name>
    <name type="common">Glistening ink-cap mushroom</name>
    <name type="synonym">Coprinus micaceus</name>
    <dbReference type="NCBI Taxonomy" id="71717"/>
    <lineage>
        <taxon>Eukaryota</taxon>
        <taxon>Fungi</taxon>
        <taxon>Dikarya</taxon>
        <taxon>Basidiomycota</taxon>
        <taxon>Agaricomycotina</taxon>
        <taxon>Agaricomycetes</taxon>
        <taxon>Agaricomycetidae</taxon>
        <taxon>Agaricales</taxon>
        <taxon>Agaricineae</taxon>
        <taxon>Psathyrellaceae</taxon>
        <taxon>Coprinellus</taxon>
    </lineage>
</organism>
<feature type="non-terminal residue" evidence="2">
    <location>
        <position position="77"/>
    </location>
</feature>
<evidence type="ECO:0000256" key="1">
    <source>
        <dbReference type="SAM" id="Phobius"/>
    </source>
</evidence>
<keyword evidence="1" id="KW-0812">Transmembrane</keyword>
<proteinExistence type="predicted"/>
<evidence type="ECO:0000313" key="3">
    <source>
        <dbReference type="Proteomes" id="UP000298030"/>
    </source>
</evidence>
<accession>A0A4Y7SU43</accession>
<name>A0A4Y7SU43_COPMI</name>
<dbReference type="EMBL" id="QPFP01000063">
    <property type="protein sequence ID" value="TEB24779.1"/>
    <property type="molecule type" value="Genomic_DNA"/>
</dbReference>
<keyword evidence="3" id="KW-1185">Reference proteome</keyword>
<sequence length="77" mass="8568">MSTSPPPGENPLLRKASIYLFISLIPSVSMCLFAVLWLEEAILPRLGYLKCGRYHENPLPCRFIAVPTLLSTSTFVS</sequence>
<keyword evidence="1" id="KW-1133">Transmembrane helix</keyword>
<dbReference type="Proteomes" id="UP000298030">
    <property type="component" value="Unassembled WGS sequence"/>
</dbReference>
<comment type="caution">
    <text evidence="2">The sequence shown here is derived from an EMBL/GenBank/DDBJ whole genome shotgun (WGS) entry which is preliminary data.</text>
</comment>
<keyword evidence="1" id="KW-0472">Membrane</keyword>
<protein>
    <submittedName>
        <fullName evidence="2">Uncharacterized protein</fullName>
    </submittedName>
</protein>